<comment type="caution">
    <text evidence="1">The sequence shown here is derived from an EMBL/GenBank/DDBJ whole genome shotgun (WGS) entry which is preliminary data.</text>
</comment>
<name>A0A9D1ZRR0_9MICC</name>
<reference evidence="1" key="2">
    <citation type="submission" date="2021-04" db="EMBL/GenBank/DDBJ databases">
        <authorList>
            <person name="Gilroy R."/>
        </authorList>
    </citation>
    <scope>NUCLEOTIDE SEQUENCE</scope>
    <source>
        <strain evidence="1">ChiHjej12B11-9195</strain>
    </source>
</reference>
<dbReference type="Proteomes" id="UP000824134">
    <property type="component" value="Unassembled WGS sequence"/>
</dbReference>
<evidence type="ECO:0000313" key="1">
    <source>
        <dbReference type="EMBL" id="HIY94211.1"/>
    </source>
</evidence>
<evidence type="ECO:0000313" key="2">
    <source>
        <dbReference type="Proteomes" id="UP000824134"/>
    </source>
</evidence>
<reference evidence="1" key="1">
    <citation type="journal article" date="2021" name="PeerJ">
        <title>Extensive microbial diversity within the chicken gut microbiome revealed by metagenomics and culture.</title>
        <authorList>
            <person name="Gilroy R."/>
            <person name="Ravi A."/>
            <person name="Getino M."/>
            <person name="Pursley I."/>
            <person name="Horton D.L."/>
            <person name="Alikhan N.F."/>
            <person name="Baker D."/>
            <person name="Gharbi K."/>
            <person name="Hall N."/>
            <person name="Watson M."/>
            <person name="Adriaenssens E.M."/>
            <person name="Foster-Nyarko E."/>
            <person name="Jarju S."/>
            <person name="Secka A."/>
            <person name="Antonio M."/>
            <person name="Oren A."/>
            <person name="Chaudhuri R.R."/>
            <person name="La Ragione R."/>
            <person name="Hildebrand F."/>
            <person name="Pallen M.J."/>
        </authorList>
    </citation>
    <scope>NUCLEOTIDE SEQUENCE</scope>
    <source>
        <strain evidence="1">ChiHjej12B11-9195</strain>
    </source>
</reference>
<dbReference type="AlphaFoldDB" id="A0A9D1ZRR0"/>
<organism evidence="1 2">
    <name type="scientific">Candidatus Rothia avicola</name>
    <dbReference type="NCBI Taxonomy" id="2840478"/>
    <lineage>
        <taxon>Bacteria</taxon>
        <taxon>Bacillati</taxon>
        <taxon>Actinomycetota</taxon>
        <taxon>Actinomycetes</taxon>
        <taxon>Micrococcales</taxon>
        <taxon>Micrococcaceae</taxon>
        <taxon>Rothia</taxon>
    </lineage>
</organism>
<dbReference type="EMBL" id="DXCN01000010">
    <property type="protein sequence ID" value="HIY94211.1"/>
    <property type="molecule type" value="Genomic_DNA"/>
</dbReference>
<sequence length="48" mass="4990">MIDVAAIVTNGLLGGAVARAHRFDTAVALDGLENHPVLFLFTLVIISG</sequence>
<accession>A0A9D1ZRR0</accession>
<proteinExistence type="predicted"/>
<protein>
    <submittedName>
        <fullName evidence="1">Uncharacterized protein</fullName>
    </submittedName>
</protein>
<gene>
    <name evidence="1" type="ORF">H9821_00900</name>
</gene>